<protein>
    <submittedName>
        <fullName evidence="2">Uncharacterized protein</fullName>
    </submittedName>
</protein>
<organism evidence="2 3">
    <name type="scientific">Microbacterium nanhaiense</name>
    <dbReference type="NCBI Taxonomy" id="1301026"/>
    <lineage>
        <taxon>Bacteria</taxon>
        <taxon>Bacillati</taxon>
        <taxon>Actinomycetota</taxon>
        <taxon>Actinomycetes</taxon>
        <taxon>Micrococcales</taxon>
        <taxon>Microbacteriaceae</taxon>
        <taxon>Microbacterium</taxon>
    </lineage>
</organism>
<evidence type="ECO:0000313" key="2">
    <source>
        <dbReference type="EMBL" id="GGO60549.1"/>
    </source>
</evidence>
<gene>
    <name evidence="2" type="ORF">GCM10010910_06250</name>
</gene>
<keyword evidence="3" id="KW-1185">Reference proteome</keyword>
<accession>A0ABQ2MYI1</accession>
<evidence type="ECO:0000313" key="3">
    <source>
        <dbReference type="Proteomes" id="UP000638043"/>
    </source>
</evidence>
<sequence>MRRFCAAAGAAIREKIPHKQARGSHVTGRRATEKALADSGVILVTSQTHADPLVDGGADPLSKPPGDAAGTNRSEIR</sequence>
<comment type="caution">
    <text evidence="2">The sequence shown here is derived from an EMBL/GenBank/DDBJ whole genome shotgun (WGS) entry which is preliminary data.</text>
</comment>
<dbReference type="Proteomes" id="UP000638043">
    <property type="component" value="Unassembled WGS sequence"/>
</dbReference>
<reference evidence="3" key="1">
    <citation type="journal article" date="2019" name="Int. J. Syst. Evol. Microbiol.">
        <title>The Global Catalogue of Microorganisms (GCM) 10K type strain sequencing project: providing services to taxonomists for standard genome sequencing and annotation.</title>
        <authorList>
            <consortium name="The Broad Institute Genomics Platform"/>
            <consortium name="The Broad Institute Genome Sequencing Center for Infectious Disease"/>
            <person name="Wu L."/>
            <person name="Ma J."/>
        </authorList>
    </citation>
    <scope>NUCLEOTIDE SEQUENCE [LARGE SCALE GENOMIC DNA]</scope>
    <source>
        <strain evidence="3">CGMCC 4.7181</strain>
    </source>
</reference>
<evidence type="ECO:0000256" key="1">
    <source>
        <dbReference type="SAM" id="MobiDB-lite"/>
    </source>
</evidence>
<proteinExistence type="predicted"/>
<name>A0ABQ2MYI1_9MICO</name>
<dbReference type="EMBL" id="BMMQ01000002">
    <property type="protein sequence ID" value="GGO60549.1"/>
    <property type="molecule type" value="Genomic_DNA"/>
</dbReference>
<feature type="region of interest" description="Disordered" evidence="1">
    <location>
        <begin position="48"/>
        <end position="77"/>
    </location>
</feature>